<evidence type="ECO:0000256" key="7">
    <source>
        <dbReference type="SAM" id="Phobius"/>
    </source>
</evidence>
<evidence type="ECO:0000259" key="8">
    <source>
        <dbReference type="Pfam" id="PF03772"/>
    </source>
</evidence>
<feature type="transmembrane region" description="Helical" evidence="7">
    <location>
        <begin position="503"/>
        <end position="521"/>
    </location>
</feature>
<reference evidence="9 10" key="1">
    <citation type="submission" date="2024-06" db="EMBL/GenBank/DDBJ databases">
        <title>Genomic Encyclopedia of Type Strains, Phase IV (KMG-IV): sequencing the most valuable type-strain genomes for metagenomic binning, comparative biology and taxonomic classification.</title>
        <authorList>
            <person name="Goeker M."/>
        </authorList>
    </citation>
    <scope>NUCLEOTIDE SEQUENCE [LARGE SCALE GENOMIC DNA]</scope>
    <source>
        <strain evidence="9 10">DSM 29780</strain>
    </source>
</reference>
<keyword evidence="10" id="KW-1185">Reference proteome</keyword>
<evidence type="ECO:0000256" key="2">
    <source>
        <dbReference type="ARBA" id="ARBA00022475"/>
    </source>
</evidence>
<feature type="transmembrane region" description="Helical" evidence="7">
    <location>
        <begin position="528"/>
        <end position="547"/>
    </location>
</feature>
<feature type="transmembrane region" description="Helical" evidence="7">
    <location>
        <begin position="296"/>
        <end position="314"/>
    </location>
</feature>
<keyword evidence="5 7" id="KW-0472">Membrane</keyword>
<comment type="caution">
    <text evidence="9">The sequence shown here is derived from an EMBL/GenBank/DDBJ whole genome shotgun (WGS) entry which is preliminary data.</text>
</comment>
<dbReference type="EMBL" id="JBEPMB010000001">
    <property type="protein sequence ID" value="MET3612676.1"/>
    <property type="molecule type" value="Genomic_DNA"/>
</dbReference>
<keyword evidence="3 7" id="KW-0812">Transmembrane</keyword>
<protein>
    <submittedName>
        <fullName evidence="9">ComEC/Rec2-related protein</fullName>
    </submittedName>
</protein>
<comment type="subcellular location">
    <subcellularLocation>
        <location evidence="1">Cell membrane</location>
        <topology evidence="1">Multi-pass membrane protein</topology>
    </subcellularLocation>
</comment>
<sequence>MDAAETEVAHGHVFLLYPVFMIIGAVWWFNLAVDPPKIRLIAWGIVLLPLLFLTRYSAPAKQIPVRLAAFILAGALAAWYQTAHSETVIIDSPISTTLTARVIDVEMREAGRWRYTVQILKTERPRLKRPPTAALLGVRGQGTSFPPGTVIKGLARLQPPSGPVLPGMNDFAFSSYFNGVGAIGGFMGAPHAVSEEPAASDTFSKTFQDWLADLRGAINRRILSVLPGDIGAFASALVTNDTAAFSKEGLEALRISGLAHVYSISGLHMVLAAGISFVGLRMIFSLFPGFIQSRPAKTYAALGAITASGLYLLISGMPVPAVRSYIMLAVGMGGVIVARSVLTLRSVALAALAILIVSPSSALGPSFQMSFAAATALISGYSLWQLRPMEFRRFSGIPLYANVLPAIRAVGGVMLTSEIAGVATAIFSVTHFQRLTLLGTLGNVAAMPFISFIVMPAGFLAVILMPFGLDYYPLRIMGLGLECTMAVARFVSSLGGDVVTGQMAGWVLPSTSLALVLTILPRSRLFRVAGACLFTATLVLTVSFGAARRPDVVVSETADLVGLLMLDKLTTNTARPSTFVMDQWTRALASRETVKPGNVPKLALEREGARKPLTEADEWKVEDAMEAAGKTVEPGRFLCSGRDWCIGKPADSLLIATFSDFAFQGPACRQAQIVIAASFLREPTCGPGEGQLFDRNALRRRGALAIYLEETADKPQDTRSSSKSSDQPSPPAYRIIGALDGQDRPWLRHRYYNWRSNSYGEAYQPE</sequence>
<evidence type="ECO:0000256" key="4">
    <source>
        <dbReference type="ARBA" id="ARBA00022989"/>
    </source>
</evidence>
<dbReference type="PANTHER" id="PTHR30619:SF1">
    <property type="entry name" value="RECOMBINATION PROTEIN 2"/>
    <property type="match status" value="1"/>
</dbReference>
<evidence type="ECO:0000256" key="5">
    <source>
        <dbReference type="ARBA" id="ARBA00023136"/>
    </source>
</evidence>
<dbReference type="RefSeq" id="WP_354555229.1">
    <property type="nucleotide sequence ID" value="NZ_JBEPMB010000001.1"/>
</dbReference>
<feature type="domain" description="ComEC/Rec2-related protein" evidence="8">
    <location>
        <begin position="237"/>
        <end position="522"/>
    </location>
</feature>
<feature type="compositionally biased region" description="Low complexity" evidence="6">
    <location>
        <begin position="718"/>
        <end position="727"/>
    </location>
</feature>
<feature type="transmembrane region" description="Helical" evidence="7">
    <location>
        <begin position="40"/>
        <end position="57"/>
    </location>
</feature>
<feature type="transmembrane region" description="Helical" evidence="7">
    <location>
        <begin position="261"/>
        <end position="284"/>
    </location>
</feature>
<organism evidence="9 10">
    <name type="scientific">Rhizobium aquaticum</name>
    <dbReference type="NCBI Taxonomy" id="1549636"/>
    <lineage>
        <taxon>Bacteria</taxon>
        <taxon>Pseudomonadati</taxon>
        <taxon>Pseudomonadota</taxon>
        <taxon>Alphaproteobacteria</taxon>
        <taxon>Hyphomicrobiales</taxon>
        <taxon>Rhizobiaceae</taxon>
        <taxon>Rhizobium/Agrobacterium group</taxon>
        <taxon>Rhizobium</taxon>
    </lineage>
</organism>
<evidence type="ECO:0000256" key="1">
    <source>
        <dbReference type="ARBA" id="ARBA00004651"/>
    </source>
</evidence>
<dbReference type="Pfam" id="PF03772">
    <property type="entry name" value="Competence"/>
    <property type="match status" value="1"/>
</dbReference>
<dbReference type="Proteomes" id="UP001549047">
    <property type="component" value="Unassembled WGS sequence"/>
</dbReference>
<feature type="transmembrane region" description="Helical" evidence="7">
    <location>
        <begin position="63"/>
        <end position="80"/>
    </location>
</feature>
<dbReference type="InterPro" id="IPR004477">
    <property type="entry name" value="ComEC_N"/>
</dbReference>
<name>A0ABV2IW97_9HYPH</name>
<feature type="transmembrane region" description="Helical" evidence="7">
    <location>
        <begin position="12"/>
        <end position="33"/>
    </location>
</feature>
<keyword evidence="4 7" id="KW-1133">Transmembrane helix</keyword>
<evidence type="ECO:0000256" key="6">
    <source>
        <dbReference type="SAM" id="MobiDB-lite"/>
    </source>
</evidence>
<keyword evidence="2" id="KW-1003">Cell membrane</keyword>
<feature type="transmembrane region" description="Helical" evidence="7">
    <location>
        <begin position="326"/>
        <end position="357"/>
    </location>
</feature>
<accession>A0ABV2IW97</accession>
<feature type="transmembrane region" description="Helical" evidence="7">
    <location>
        <begin position="369"/>
        <end position="386"/>
    </location>
</feature>
<feature type="region of interest" description="Disordered" evidence="6">
    <location>
        <begin position="709"/>
        <end position="736"/>
    </location>
</feature>
<feature type="transmembrane region" description="Helical" evidence="7">
    <location>
        <begin position="407"/>
        <end position="432"/>
    </location>
</feature>
<evidence type="ECO:0000313" key="10">
    <source>
        <dbReference type="Proteomes" id="UP001549047"/>
    </source>
</evidence>
<evidence type="ECO:0000313" key="9">
    <source>
        <dbReference type="EMBL" id="MET3612676.1"/>
    </source>
</evidence>
<gene>
    <name evidence="9" type="ORF">ABID16_000981</name>
</gene>
<feature type="transmembrane region" description="Helical" evidence="7">
    <location>
        <begin position="444"/>
        <end position="465"/>
    </location>
</feature>
<dbReference type="InterPro" id="IPR052159">
    <property type="entry name" value="Competence_DNA_uptake"/>
</dbReference>
<dbReference type="PANTHER" id="PTHR30619">
    <property type="entry name" value="DNA INTERNALIZATION/COMPETENCE PROTEIN COMEC/REC2"/>
    <property type="match status" value="1"/>
</dbReference>
<evidence type="ECO:0000256" key="3">
    <source>
        <dbReference type="ARBA" id="ARBA00022692"/>
    </source>
</evidence>
<proteinExistence type="predicted"/>
<feature type="transmembrane region" description="Helical" evidence="7">
    <location>
        <begin position="472"/>
        <end position="491"/>
    </location>
</feature>
<dbReference type="NCBIfam" id="TIGR00360">
    <property type="entry name" value="ComEC_N-term"/>
    <property type="match status" value="1"/>
</dbReference>